<dbReference type="EMBL" id="AODM01000056">
    <property type="protein sequence ID" value="EUJ48975.1"/>
    <property type="molecule type" value="Genomic_DNA"/>
</dbReference>
<dbReference type="AlphaFoldDB" id="W7DH67"/>
<evidence type="ECO:0000256" key="7">
    <source>
        <dbReference type="ARBA" id="ARBA00022679"/>
    </source>
</evidence>
<evidence type="ECO:0000256" key="11">
    <source>
        <dbReference type="ARBA" id="ARBA00022975"/>
    </source>
</evidence>
<dbReference type="Pfam" id="PF00696">
    <property type="entry name" value="AA_kinase"/>
    <property type="match status" value="1"/>
</dbReference>
<keyword evidence="6" id="KW-0963">Cytoplasm</keyword>
<evidence type="ECO:0000313" key="16">
    <source>
        <dbReference type="Proteomes" id="UP000019241"/>
    </source>
</evidence>
<dbReference type="EC" id="2.7.4.22" evidence="4"/>
<dbReference type="Gene3D" id="3.40.1160.10">
    <property type="entry name" value="Acetylglutamate kinase-like"/>
    <property type="match status" value="1"/>
</dbReference>
<keyword evidence="11" id="KW-0665">Pyrimidine biosynthesis</keyword>
<keyword evidence="7 15" id="KW-0808">Transferase</keyword>
<evidence type="ECO:0000256" key="2">
    <source>
        <dbReference type="ARBA" id="ARBA00004791"/>
    </source>
</evidence>
<evidence type="ECO:0000256" key="10">
    <source>
        <dbReference type="ARBA" id="ARBA00022840"/>
    </source>
</evidence>
<reference evidence="15 16" key="1">
    <citation type="submission" date="2012-12" db="EMBL/GenBank/DDBJ databases">
        <title>Novel taxa of Listeriaceae from agricultural environments in the United States.</title>
        <authorList>
            <person name="den Bakker H.C."/>
            <person name="Allred A."/>
            <person name="Warchocki S."/>
            <person name="Wright E.M."/>
            <person name="Burrell A."/>
            <person name="Nightingale K.K."/>
            <person name="Kephart D."/>
            <person name="Wiedmann M."/>
        </authorList>
    </citation>
    <scope>NUCLEOTIDE SEQUENCE [LARGE SCALE GENOMIC DNA]</scope>
    <source>
        <strain evidence="15 16">FSL S10-1203</strain>
    </source>
</reference>
<dbReference type="PIRSF" id="PIRSF005650">
    <property type="entry name" value="Uridylate_kin"/>
    <property type="match status" value="1"/>
</dbReference>
<proteinExistence type="inferred from homology"/>
<protein>
    <recommendedName>
        <fullName evidence="5">Uridylate kinase</fullName>
        <ecNumber evidence="4">2.7.4.22</ecNumber>
    </recommendedName>
    <alternativeName>
        <fullName evidence="12">Uridine monophosphate kinase</fullName>
    </alternativeName>
</protein>
<dbReference type="SUPFAM" id="SSF53633">
    <property type="entry name" value="Carbamate kinase-like"/>
    <property type="match status" value="1"/>
</dbReference>
<comment type="subcellular location">
    <subcellularLocation>
        <location evidence="1">Cytoplasm</location>
    </subcellularLocation>
</comment>
<dbReference type="GO" id="GO:0005524">
    <property type="term" value="F:ATP binding"/>
    <property type="evidence" value="ECO:0007669"/>
    <property type="project" value="UniProtKB-KW"/>
</dbReference>
<evidence type="ECO:0000256" key="9">
    <source>
        <dbReference type="ARBA" id="ARBA00022777"/>
    </source>
</evidence>
<comment type="catalytic activity">
    <reaction evidence="13">
        <text>UMP + ATP = UDP + ADP</text>
        <dbReference type="Rhea" id="RHEA:24400"/>
        <dbReference type="ChEBI" id="CHEBI:30616"/>
        <dbReference type="ChEBI" id="CHEBI:57865"/>
        <dbReference type="ChEBI" id="CHEBI:58223"/>
        <dbReference type="ChEBI" id="CHEBI:456216"/>
        <dbReference type="EC" id="2.7.4.22"/>
    </reaction>
</comment>
<dbReference type="GO" id="GO:0044210">
    <property type="term" value="P:'de novo' CTP biosynthetic process"/>
    <property type="evidence" value="ECO:0007669"/>
    <property type="project" value="UniProtKB-UniPathway"/>
</dbReference>
<dbReference type="PANTHER" id="PTHR42833:SF4">
    <property type="entry name" value="URIDYLATE KINASE PUMPKIN, CHLOROPLASTIC"/>
    <property type="match status" value="1"/>
</dbReference>
<evidence type="ECO:0000256" key="12">
    <source>
        <dbReference type="ARBA" id="ARBA00032092"/>
    </source>
</evidence>
<evidence type="ECO:0000256" key="1">
    <source>
        <dbReference type="ARBA" id="ARBA00004496"/>
    </source>
</evidence>
<dbReference type="InterPro" id="IPR011817">
    <property type="entry name" value="Uridylate_kinase"/>
</dbReference>
<keyword evidence="9 15" id="KW-0418">Kinase</keyword>
<evidence type="ECO:0000256" key="4">
    <source>
        <dbReference type="ARBA" id="ARBA00012899"/>
    </source>
</evidence>
<gene>
    <name evidence="15" type="primary">pyrH</name>
    <name evidence="15" type="ORF">MCOL2_16422</name>
</gene>
<comment type="similarity">
    <text evidence="3">Belongs to the UMP kinase family.</text>
</comment>
<dbReference type="PANTHER" id="PTHR42833">
    <property type="entry name" value="URIDYLATE KINASE"/>
    <property type="match status" value="1"/>
</dbReference>
<accession>W7DH67</accession>
<dbReference type="Proteomes" id="UP000019241">
    <property type="component" value="Unassembled WGS sequence"/>
</dbReference>
<dbReference type="InterPro" id="IPR036393">
    <property type="entry name" value="AceGlu_kinase-like_sf"/>
</dbReference>
<evidence type="ECO:0000256" key="8">
    <source>
        <dbReference type="ARBA" id="ARBA00022741"/>
    </source>
</evidence>
<comment type="pathway">
    <text evidence="2">Pyrimidine metabolism; CTP biosynthesis via de novo pathway; UDP from UMP (UMPK route): step 1/1.</text>
</comment>
<feature type="domain" description="Aspartate/glutamate/uridylate kinase" evidence="14">
    <location>
        <begin position="3"/>
        <end position="193"/>
    </location>
</feature>
<evidence type="ECO:0000256" key="5">
    <source>
        <dbReference type="ARBA" id="ARBA00016403"/>
    </source>
</evidence>
<dbReference type="PATRIC" id="fig|1265822.4.peg.3330"/>
<evidence type="ECO:0000313" key="15">
    <source>
        <dbReference type="EMBL" id="EUJ48975.1"/>
    </source>
</evidence>
<evidence type="ECO:0000256" key="3">
    <source>
        <dbReference type="ARBA" id="ARBA00007614"/>
    </source>
</evidence>
<evidence type="ECO:0000256" key="13">
    <source>
        <dbReference type="ARBA" id="ARBA00047767"/>
    </source>
</evidence>
<dbReference type="GO" id="GO:0033862">
    <property type="term" value="F:UMP kinase activity"/>
    <property type="evidence" value="ECO:0007669"/>
    <property type="project" value="UniProtKB-EC"/>
</dbReference>
<keyword evidence="8" id="KW-0547">Nucleotide-binding</keyword>
<dbReference type="GO" id="GO:0006225">
    <property type="term" value="P:UDP biosynthetic process"/>
    <property type="evidence" value="ECO:0007669"/>
    <property type="project" value="TreeGrafter"/>
</dbReference>
<name>W7DH67_9LIST</name>
<sequence>MNKKVLRKMAQRIIDLADSGMEVSIVVGGGNLFRGNLANDWVIDRVEADNIGTLGTIINSLILRGVLKSLTSREVRVMTSIPIHSVAEPYIRLRAIQHLNKGCIVIFAGGNGQPFVTTDYPAVQRAIETDSSSIVVAKNGIDGVYTADPNQFKNTQKYRILNYDDVLKNNIRVMDQSALLLAKEHRLPIRVVDFNTPNLSSVFTTQESLGTLITFEDSRFY</sequence>
<keyword evidence="10" id="KW-0067">ATP-binding</keyword>
<comment type="caution">
    <text evidence="15">The sequence shown here is derived from an EMBL/GenBank/DDBJ whole genome shotgun (WGS) entry which is preliminary data.</text>
</comment>
<evidence type="ECO:0000259" key="14">
    <source>
        <dbReference type="Pfam" id="PF00696"/>
    </source>
</evidence>
<dbReference type="GO" id="GO:0005737">
    <property type="term" value="C:cytoplasm"/>
    <property type="evidence" value="ECO:0007669"/>
    <property type="project" value="UniProtKB-SubCell"/>
</dbReference>
<organism evidence="15 16">
    <name type="scientific">Listeria fleischmannii FSL S10-1203</name>
    <dbReference type="NCBI Taxonomy" id="1265822"/>
    <lineage>
        <taxon>Bacteria</taxon>
        <taxon>Bacillati</taxon>
        <taxon>Bacillota</taxon>
        <taxon>Bacilli</taxon>
        <taxon>Bacillales</taxon>
        <taxon>Listeriaceae</taxon>
        <taxon>Listeria</taxon>
    </lineage>
</organism>
<dbReference type="InterPro" id="IPR001048">
    <property type="entry name" value="Asp/Glu/Uridylate_kinase"/>
</dbReference>
<evidence type="ECO:0000256" key="6">
    <source>
        <dbReference type="ARBA" id="ARBA00022490"/>
    </source>
</evidence>
<dbReference type="UniPathway" id="UPA00159">
    <property type="reaction ID" value="UER00275"/>
</dbReference>